<dbReference type="Proteomes" id="UP000809529">
    <property type="component" value="Unassembled WGS sequence"/>
</dbReference>
<feature type="transmembrane region" description="Helical" evidence="7">
    <location>
        <begin position="288"/>
        <end position="308"/>
    </location>
</feature>
<organism evidence="9 10">
    <name type="scientific">Pseudomonas weihenstephanensis</name>
    <dbReference type="NCBI Taxonomy" id="1608994"/>
    <lineage>
        <taxon>Bacteria</taxon>
        <taxon>Pseudomonadati</taxon>
        <taxon>Pseudomonadota</taxon>
        <taxon>Gammaproteobacteria</taxon>
        <taxon>Pseudomonadales</taxon>
        <taxon>Pseudomonadaceae</taxon>
        <taxon>Pseudomonas</taxon>
    </lineage>
</organism>
<keyword evidence="6 7" id="KW-0472">Membrane</keyword>
<dbReference type="Gene3D" id="1.20.1250.20">
    <property type="entry name" value="MFS general substrate transporter like domains"/>
    <property type="match status" value="2"/>
</dbReference>
<feature type="transmembrane region" description="Helical" evidence="7">
    <location>
        <begin position="164"/>
        <end position="187"/>
    </location>
</feature>
<evidence type="ECO:0000313" key="9">
    <source>
        <dbReference type="EMBL" id="MBM1194076.1"/>
    </source>
</evidence>
<feature type="transmembrane region" description="Helical" evidence="7">
    <location>
        <begin position="249"/>
        <end position="276"/>
    </location>
</feature>
<evidence type="ECO:0000256" key="3">
    <source>
        <dbReference type="ARBA" id="ARBA00022475"/>
    </source>
</evidence>
<feature type="transmembrane region" description="Helical" evidence="7">
    <location>
        <begin position="320"/>
        <end position="340"/>
    </location>
</feature>
<feature type="transmembrane region" description="Helical" evidence="7">
    <location>
        <begin position="23"/>
        <end position="41"/>
    </location>
</feature>
<evidence type="ECO:0000256" key="7">
    <source>
        <dbReference type="SAM" id="Phobius"/>
    </source>
</evidence>
<dbReference type="InterPro" id="IPR036259">
    <property type="entry name" value="MFS_trans_sf"/>
</dbReference>
<name>A0ABS1ZDE6_9PSED</name>
<gene>
    <name evidence="9" type="ORF">GYN02_02640</name>
</gene>
<sequence length="540" mass="58751">MSDSIAQTASVAKAPTGREERKIIFASSLGTVFEWYDFFLYGALATVLSKQFFAGVNDTTAFIFALMAFAAGFLVRPFGALVFGRLGDMIGRKYTFLMTIILMGLSTFAVGLLPTYTSIGIAAPIMLVLLRMLQGLALGGEYGGAATYVAEHAAPGKRGFNTSWIQSTATLGLLLSLLVVLGCRYLTGDQFEVWGWRLPFLLSIVLLGISTWIRLSMHESPAFVKMKAEGKGSKSPIRESFGKWENLKIVLIALFGINAGQAVTFYTAQFYVLFFLTQMLKMDPAQANTLLIISVVIGAPFFIFFGWLSDRVGRKPILMLGLLLATVLYFPLFKALSYYANPQIDTASRQSPIVVMADPSTCTFQFDPVGKARFDSPCDKVKTFLVKQGLPYTSVAAAPGTLVEVSVGEQKITGFDEAAMRAAITDAGYPAKAAPSAVNQPMVVLVMVLLTLIATMTYGPLAAVMVELFPTRIRYTSMSLPYHIGNGWFGGFLPTVSFALVVYTGDIFYGLWYPVVITGVSLVVGVLCLKETRNVDIDKV</sequence>
<keyword evidence="10" id="KW-1185">Reference proteome</keyword>
<dbReference type="CDD" id="cd17369">
    <property type="entry name" value="MFS_ShiA_like"/>
    <property type="match status" value="1"/>
</dbReference>
<feature type="transmembrane region" description="Helical" evidence="7">
    <location>
        <begin position="487"/>
        <end position="505"/>
    </location>
</feature>
<feature type="transmembrane region" description="Helical" evidence="7">
    <location>
        <begin position="61"/>
        <end position="83"/>
    </location>
</feature>
<protein>
    <submittedName>
        <fullName evidence="9">MFS transporter</fullName>
    </submittedName>
</protein>
<dbReference type="Pfam" id="PF00083">
    <property type="entry name" value="Sugar_tr"/>
    <property type="match status" value="1"/>
</dbReference>
<evidence type="ECO:0000256" key="2">
    <source>
        <dbReference type="ARBA" id="ARBA00022448"/>
    </source>
</evidence>
<comment type="caution">
    <text evidence="9">The sequence shown here is derived from an EMBL/GenBank/DDBJ whole genome shotgun (WGS) entry which is preliminary data.</text>
</comment>
<evidence type="ECO:0000259" key="8">
    <source>
        <dbReference type="PROSITE" id="PS50850"/>
    </source>
</evidence>
<feature type="domain" description="Major facilitator superfamily (MFS) profile" evidence="8">
    <location>
        <begin position="23"/>
        <end position="533"/>
    </location>
</feature>
<dbReference type="RefSeq" id="WP_203302113.1">
    <property type="nucleotide sequence ID" value="NZ_JAAEBW010000001.1"/>
</dbReference>
<keyword evidence="5 7" id="KW-1133">Transmembrane helix</keyword>
<dbReference type="PANTHER" id="PTHR43045">
    <property type="entry name" value="SHIKIMATE TRANSPORTER"/>
    <property type="match status" value="1"/>
</dbReference>
<comment type="subcellular location">
    <subcellularLocation>
        <location evidence="1">Cell membrane</location>
        <topology evidence="1">Multi-pass membrane protein</topology>
    </subcellularLocation>
</comment>
<reference evidence="9 10" key="1">
    <citation type="submission" date="2020-01" db="EMBL/GenBank/DDBJ databases">
        <title>Comparative genomics of meat spoilage bacteria.</title>
        <authorList>
            <person name="Hilgarth M."/>
            <person name="Vogel R.F."/>
        </authorList>
    </citation>
    <scope>NUCLEOTIDE SEQUENCE [LARGE SCALE GENOMIC DNA]</scope>
    <source>
        <strain evidence="9 10">TMW2.2077</strain>
    </source>
</reference>
<dbReference type="PROSITE" id="PS00217">
    <property type="entry name" value="SUGAR_TRANSPORT_2"/>
    <property type="match status" value="1"/>
</dbReference>
<dbReference type="EMBL" id="JAAEBW010000001">
    <property type="protein sequence ID" value="MBM1194076.1"/>
    <property type="molecule type" value="Genomic_DNA"/>
</dbReference>
<dbReference type="PANTHER" id="PTHR43045:SF7">
    <property type="entry name" value="MAJOR FACILITATOR SUPERFAMILY TRANSPORTER"/>
    <property type="match status" value="1"/>
</dbReference>
<feature type="transmembrane region" description="Helical" evidence="7">
    <location>
        <begin position="199"/>
        <end position="217"/>
    </location>
</feature>
<dbReference type="SUPFAM" id="SSF103473">
    <property type="entry name" value="MFS general substrate transporter"/>
    <property type="match status" value="1"/>
</dbReference>
<keyword evidence="2" id="KW-0813">Transport</keyword>
<dbReference type="InterPro" id="IPR020846">
    <property type="entry name" value="MFS_dom"/>
</dbReference>
<keyword evidence="4 7" id="KW-0812">Transmembrane</keyword>
<feature type="transmembrane region" description="Helical" evidence="7">
    <location>
        <begin position="511"/>
        <end position="529"/>
    </location>
</feature>
<dbReference type="InterPro" id="IPR005828">
    <property type="entry name" value="MFS_sugar_transport-like"/>
</dbReference>
<feature type="transmembrane region" description="Helical" evidence="7">
    <location>
        <begin position="95"/>
        <end position="113"/>
    </location>
</feature>
<evidence type="ECO:0000256" key="6">
    <source>
        <dbReference type="ARBA" id="ARBA00023136"/>
    </source>
</evidence>
<proteinExistence type="predicted"/>
<evidence type="ECO:0000256" key="1">
    <source>
        <dbReference type="ARBA" id="ARBA00004651"/>
    </source>
</evidence>
<keyword evidence="3" id="KW-1003">Cell membrane</keyword>
<accession>A0ABS1ZDE6</accession>
<dbReference type="PROSITE" id="PS50850">
    <property type="entry name" value="MFS"/>
    <property type="match status" value="1"/>
</dbReference>
<evidence type="ECO:0000256" key="5">
    <source>
        <dbReference type="ARBA" id="ARBA00022989"/>
    </source>
</evidence>
<feature type="transmembrane region" description="Helical" evidence="7">
    <location>
        <begin position="442"/>
        <end position="466"/>
    </location>
</feature>
<evidence type="ECO:0000313" key="10">
    <source>
        <dbReference type="Proteomes" id="UP000809529"/>
    </source>
</evidence>
<evidence type="ECO:0000256" key="4">
    <source>
        <dbReference type="ARBA" id="ARBA00022692"/>
    </source>
</evidence>
<dbReference type="InterPro" id="IPR005829">
    <property type="entry name" value="Sugar_transporter_CS"/>
</dbReference>